<name>A0A1M5HIM4_9SPHI</name>
<organism evidence="2 3">
    <name type="scientific">Pedobacter caeni</name>
    <dbReference type="NCBI Taxonomy" id="288992"/>
    <lineage>
        <taxon>Bacteria</taxon>
        <taxon>Pseudomonadati</taxon>
        <taxon>Bacteroidota</taxon>
        <taxon>Sphingobacteriia</taxon>
        <taxon>Sphingobacteriales</taxon>
        <taxon>Sphingobacteriaceae</taxon>
        <taxon>Pedobacter</taxon>
    </lineage>
</organism>
<feature type="transmembrane region" description="Helical" evidence="1">
    <location>
        <begin position="14"/>
        <end position="32"/>
    </location>
</feature>
<evidence type="ECO:0000256" key="1">
    <source>
        <dbReference type="SAM" id="Phobius"/>
    </source>
</evidence>
<accession>A0A1M5HIM4</accession>
<keyword evidence="1" id="KW-1133">Transmembrane helix</keyword>
<protein>
    <submittedName>
        <fullName evidence="2">Uncharacterized protein</fullName>
    </submittedName>
</protein>
<reference evidence="3" key="1">
    <citation type="submission" date="2016-11" db="EMBL/GenBank/DDBJ databases">
        <authorList>
            <person name="Varghese N."/>
            <person name="Submissions S."/>
        </authorList>
    </citation>
    <scope>NUCLEOTIDE SEQUENCE [LARGE SCALE GENOMIC DNA]</scope>
    <source>
        <strain evidence="3">DSM 16990</strain>
    </source>
</reference>
<dbReference type="EMBL" id="FQUQ01000004">
    <property type="protein sequence ID" value="SHG15751.1"/>
    <property type="molecule type" value="Genomic_DNA"/>
</dbReference>
<proteinExistence type="predicted"/>
<evidence type="ECO:0000313" key="3">
    <source>
        <dbReference type="Proteomes" id="UP000184287"/>
    </source>
</evidence>
<dbReference type="Proteomes" id="UP000184287">
    <property type="component" value="Unassembled WGS sequence"/>
</dbReference>
<sequence length="120" mass="13120">MRIISDIKEANELLSLYIGATLQVFMFSTSLLRMALKLTVPGNPEAVFIVGISCTSIEGQFALKNSNVSIVTEINKEFGETITSIIDKSGNFKLITSGGFAIAQGLEEEFRSSFDSFIKE</sequence>
<keyword evidence="3" id="KW-1185">Reference proteome</keyword>
<gene>
    <name evidence="2" type="ORF">SAMN04488522_104678</name>
</gene>
<keyword evidence="1" id="KW-0812">Transmembrane</keyword>
<dbReference type="OrthoDB" id="679819at2"/>
<keyword evidence="1" id="KW-0472">Membrane</keyword>
<dbReference type="AlphaFoldDB" id="A0A1M5HIM4"/>
<dbReference type="RefSeq" id="WP_073233399.1">
    <property type="nucleotide sequence ID" value="NZ_FQUQ01000004.1"/>
</dbReference>
<dbReference type="STRING" id="288992.SAMN04488522_104678"/>
<evidence type="ECO:0000313" key="2">
    <source>
        <dbReference type="EMBL" id="SHG15751.1"/>
    </source>
</evidence>